<keyword evidence="6" id="KW-1185">Reference proteome</keyword>
<feature type="repeat" description="MBT" evidence="2">
    <location>
        <begin position="583"/>
        <end position="690"/>
    </location>
</feature>
<evidence type="ECO:0008006" key="7">
    <source>
        <dbReference type="Google" id="ProtNLM"/>
    </source>
</evidence>
<dbReference type="PROSITE" id="PS51079">
    <property type="entry name" value="MBT"/>
    <property type="match status" value="2"/>
</dbReference>
<keyword evidence="1" id="KW-0677">Repeat</keyword>
<feature type="region of interest" description="Disordered" evidence="3">
    <location>
        <begin position="376"/>
        <end position="431"/>
    </location>
</feature>
<dbReference type="EMBL" id="CAXLJM020000013">
    <property type="protein sequence ID" value="CAL8079717.1"/>
    <property type="molecule type" value="Genomic_DNA"/>
</dbReference>
<dbReference type="Pfam" id="PF02820">
    <property type="entry name" value="MBT"/>
    <property type="match status" value="3"/>
</dbReference>
<keyword evidence="4" id="KW-0472">Membrane</keyword>
<feature type="region of interest" description="Disordered" evidence="3">
    <location>
        <begin position="491"/>
        <end position="514"/>
    </location>
</feature>
<feature type="region of interest" description="Disordered" evidence="3">
    <location>
        <begin position="1"/>
        <end position="46"/>
    </location>
</feature>
<dbReference type="Gene3D" id="2.30.30.140">
    <property type="match status" value="4"/>
</dbReference>
<sequence>MEHQDEAGAGTEPPEVAPSTSNSSQESNQTVEVANNSSNTHDGNDNAVLYQVGDELEVVDKDEMSKITVGKVTEVRGRWLKILYHYKPTESHIWCHELSDLVHPTGWGKAVGHDIEAPVTYNPTYLDISPYEKLVEGMNIQVGMKLEAVDPLNFSEVKVYAATIRKVLKGGFVMVKMDYHQETSDLESTDWFCYYICSPYIFPCGFCKTNGIKLIPPKNLENNFDWETYLQSLQTTAFQIKEAPPCTDNMIASIEAVDLDTWYLELESVPKEIGWLFSIHFDGHEVKMDQWMNLKCPDILDSVPRDPSLWDPEEVARFLHAHGWGKFCFKLFKQNFNGLSLLEATENEISELTDVNVGPNIFAVVQDLIAKYETQKSVKKNDNDDAAEGDAVEGGAAEGGVAEGDAAEGGAVESGAAEGDAAEGGAAEVGSAECDAVEGGAAEGGVAEGGAAEGGTVEGGAAECDAVEGGAAEGGVAEGGVAEGGVAEGDAAEGGAVEGGAAEGDAAEGGAAEVGTAECDAVEGGAAEGGVAEGSVAEGGAAEGGAAEGGVAEGGAAEGGAAEGDAAEGEPSNKRMRGNEPAIRCKTEIDNSADFKAASVDLMEHAPLSGMWGFVKEGLIVEVVNNDANRTRYETVFWPAKVIKVKGYLVLLRYEGFENDSTSDFWIHICSPEIHHVGWCCTNKKPCVPPKSIEQKINDCQNFLTTRSNVPMLPFNFREEIENSLISTHKVGDRLEVLYKRNVSLLKLAEVRYIIGHRLYITYCGAVYNQGLIFYFIFYFI</sequence>
<dbReference type="SUPFAM" id="SSF63748">
    <property type="entry name" value="Tudor/PWWP/MBT"/>
    <property type="match status" value="3"/>
</dbReference>
<keyword evidence="4" id="KW-1133">Transmembrane helix</keyword>
<dbReference type="PANTHER" id="PTHR12247:SF104">
    <property type="entry name" value="POLYCOMB PROTEIN SFMBT"/>
    <property type="match status" value="1"/>
</dbReference>
<dbReference type="InterPro" id="IPR050548">
    <property type="entry name" value="PcG_chromatin_remod_factors"/>
</dbReference>
<dbReference type="Proteomes" id="UP001642540">
    <property type="component" value="Unassembled WGS sequence"/>
</dbReference>
<dbReference type="SUPFAM" id="SSF47769">
    <property type="entry name" value="SAM/Pointed domain"/>
    <property type="match status" value="1"/>
</dbReference>
<feature type="compositionally biased region" description="Low complexity" evidence="3">
    <location>
        <begin position="403"/>
        <end position="431"/>
    </location>
</feature>
<feature type="compositionally biased region" description="Low complexity" evidence="3">
    <location>
        <begin position="19"/>
        <end position="32"/>
    </location>
</feature>
<accession>A0ABP1PW66</accession>
<organism evidence="5 6">
    <name type="scientific">Orchesella dallaii</name>
    <dbReference type="NCBI Taxonomy" id="48710"/>
    <lineage>
        <taxon>Eukaryota</taxon>
        <taxon>Metazoa</taxon>
        <taxon>Ecdysozoa</taxon>
        <taxon>Arthropoda</taxon>
        <taxon>Hexapoda</taxon>
        <taxon>Collembola</taxon>
        <taxon>Entomobryomorpha</taxon>
        <taxon>Entomobryoidea</taxon>
        <taxon>Orchesellidae</taxon>
        <taxon>Orchesellinae</taxon>
        <taxon>Orchesella</taxon>
    </lineage>
</organism>
<dbReference type="CDD" id="cd20097">
    <property type="entry name" value="MBT_dSfmbt-like_rpt1"/>
    <property type="match status" value="1"/>
</dbReference>
<evidence type="ECO:0000313" key="6">
    <source>
        <dbReference type="Proteomes" id="UP001642540"/>
    </source>
</evidence>
<gene>
    <name evidence="5" type="ORF">ODALV1_LOCUS4449</name>
</gene>
<keyword evidence="4" id="KW-0812">Transmembrane</keyword>
<name>A0ABP1PW66_9HEXA</name>
<feature type="region of interest" description="Disordered" evidence="3">
    <location>
        <begin position="539"/>
        <end position="580"/>
    </location>
</feature>
<dbReference type="SMART" id="SM00561">
    <property type="entry name" value="MBT"/>
    <property type="match status" value="3"/>
</dbReference>
<comment type="caution">
    <text evidence="5">The sequence shown here is derived from an EMBL/GenBank/DDBJ whole genome shotgun (WGS) entry which is preliminary data.</text>
</comment>
<dbReference type="InterPro" id="IPR004092">
    <property type="entry name" value="Mbt"/>
</dbReference>
<evidence type="ECO:0000256" key="3">
    <source>
        <dbReference type="SAM" id="MobiDB-lite"/>
    </source>
</evidence>
<feature type="transmembrane region" description="Helical" evidence="4">
    <location>
        <begin position="760"/>
        <end position="780"/>
    </location>
</feature>
<evidence type="ECO:0000256" key="1">
    <source>
        <dbReference type="ARBA" id="ARBA00022737"/>
    </source>
</evidence>
<dbReference type="Gene3D" id="1.10.150.50">
    <property type="entry name" value="Transcription Factor, Ets-1"/>
    <property type="match status" value="1"/>
</dbReference>
<evidence type="ECO:0000256" key="4">
    <source>
        <dbReference type="SAM" id="Phobius"/>
    </source>
</evidence>
<feature type="compositionally biased region" description="Low complexity" evidence="3">
    <location>
        <begin position="503"/>
        <end position="514"/>
    </location>
</feature>
<dbReference type="InterPro" id="IPR013761">
    <property type="entry name" value="SAM/pointed_sf"/>
</dbReference>
<feature type="repeat" description="MBT" evidence="2">
    <location>
        <begin position="105"/>
        <end position="217"/>
    </location>
</feature>
<dbReference type="PANTHER" id="PTHR12247">
    <property type="entry name" value="POLYCOMB GROUP PROTEIN"/>
    <property type="match status" value="1"/>
</dbReference>
<reference evidence="5 6" key="1">
    <citation type="submission" date="2024-08" db="EMBL/GenBank/DDBJ databases">
        <authorList>
            <person name="Cucini C."/>
            <person name="Frati F."/>
        </authorList>
    </citation>
    <scope>NUCLEOTIDE SEQUENCE [LARGE SCALE GENOMIC DNA]</scope>
</reference>
<evidence type="ECO:0000256" key="2">
    <source>
        <dbReference type="PROSITE-ProRule" id="PRU00459"/>
    </source>
</evidence>
<proteinExistence type="predicted"/>
<feature type="compositionally biased region" description="Gly residues" evidence="3">
    <location>
        <begin position="541"/>
        <end position="562"/>
    </location>
</feature>
<evidence type="ECO:0000313" key="5">
    <source>
        <dbReference type="EMBL" id="CAL8079717.1"/>
    </source>
</evidence>
<protein>
    <recommendedName>
        <fullName evidence="7">SAM domain-containing protein</fullName>
    </recommendedName>
</protein>